<dbReference type="SUPFAM" id="SSF55811">
    <property type="entry name" value="Nudix"/>
    <property type="match status" value="1"/>
</dbReference>
<dbReference type="EMBL" id="AOIU01000033">
    <property type="protein sequence ID" value="ELZ23693.1"/>
    <property type="molecule type" value="Genomic_DNA"/>
</dbReference>
<dbReference type="AlphaFoldDB" id="M0CM37"/>
<dbReference type="PATRIC" id="fig|797114.5.peg.3153"/>
<name>M0CM37_9EURY</name>
<dbReference type="eggNOG" id="arCOG01075">
    <property type="taxonomic scope" value="Archaea"/>
</dbReference>
<keyword evidence="2" id="KW-1185">Reference proteome</keyword>
<evidence type="ECO:0000313" key="2">
    <source>
        <dbReference type="Proteomes" id="UP000011626"/>
    </source>
</evidence>
<comment type="caution">
    <text evidence="1">The sequence shown here is derived from an EMBL/GenBank/DDBJ whole genome shotgun (WGS) entry which is preliminary data.</text>
</comment>
<organism evidence="1 2">
    <name type="scientific">Halosimplex carlsbadense 2-9-1</name>
    <dbReference type="NCBI Taxonomy" id="797114"/>
    <lineage>
        <taxon>Archaea</taxon>
        <taxon>Methanobacteriati</taxon>
        <taxon>Methanobacteriota</taxon>
        <taxon>Stenosarchaea group</taxon>
        <taxon>Halobacteria</taxon>
        <taxon>Halobacteriales</taxon>
        <taxon>Haloarculaceae</taxon>
        <taxon>Halosimplex</taxon>
    </lineage>
</organism>
<sequence length="89" mass="10008">MAADELGVSVSIEEQLGVYEHFYDIADVDNSDGKHYVPIAYHVTADDAELEFDDQHESLRPFASPFDSIDLHPYVKDYLVDAGFQVAEN</sequence>
<dbReference type="Gene3D" id="3.90.79.10">
    <property type="entry name" value="Nucleoside Triphosphate Pyrophosphohydrolase"/>
    <property type="match status" value="1"/>
</dbReference>
<dbReference type="InterPro" id="IPR015797">
    <property type="entry name" value="NUDIX_hydrolase-like_dom_sf"/>
</dbReference>
<keyword evidence="1" id="KW-0378">Hydrolase</keyword>
<dbReference type="Proteomes" id="UP000011626">
    <property type="component" value="Unassembled WGS sequence"/>
</dbReference>
<gene>
    <name evidence="1" type="ORF">C475_15518</name>
</gene>
<proteinExistence type="predicted"/>
<accession>M0CM37</accession>
<reference evidence="1 2" key="1">
    <citation type="journal article" date="2014" name="PLoS Genet.">
        <title>Phylogenetically driven sequencing of extremely halophilic archaea reveals strategies for static and dynamic osmo-response.</title>
        <authorList>
            <person name="Becker E.A."/>
            <person name="Seitzer P.M."/>
            <person name="Tritt A."/>
            <person name="Larsen D."/>
            <person name="Krusor M."/>
            <person name="Yao A.I."/>
            <person name="Wu D."/>
            <person name="Madern D."/>
            <person name="Eisen J.A."/>
            <person name="Darling A.E."/>
            <person name="Facciotti M.T."/>
        </authorList>
    </citation>
    <scope>NUCLEOTIDE SEQUENCE [LARGE SCALE GENOMIC DNA]</scope>
    <source>
        <strain evidence="1 2">2-9-1</strain>
    </source>
</reference>
<dbReference type="GO" id="GO:0016787">
    <property type="term" value="F:hydrolase activity"/>
    <property type="evidence" value="ECO:0007669"/>
    <property type="project" value="UniProtKB-KW"/>
</dbReference>
<dbReference type="STRING" id="797114.C475_15518"/>
<evidence type="ECO:0000313" key="1">
    <source>
        <dbReference type="EMBL" id="ELZ23693.1"/>
    </source>
</evidence>
<protein>
    <submittedName>
        <fullName evidence="1">GDP-mannose mannosyl hydrolase</fullName>
    </submittedName>
</protein>